<evidence type="ECO:0000313" key="1">
    <source>
        <dbReference type="EMBL" id="SHJ85305.1"/>
    </source>
</evidence>
<reference evidence="1 2" key="1">
    <citation type="submission" date="2016-11" db="EMBL/GenBank/DDBJ databases">
        <authorList>
            <person name="Jaros S."/>
            <person name="Januszkiewicz K."/>
            <person name="Wedrychowicz H."/>
        </authorList>
    </citation>
    <scope>NUCLEOTIDE SEQUENCE [LARGE SCALE GENOMIC DNA]</scope>
    <source>
        <strain evidence="1 2">CGMCC 1.8863</strain>
    </source>
</reference>
<evidence type="ECO:0000313" key="2">
    <source>
        <dbReference type="Proteomes" id="UP000184231"/>
    </source>
</evidence>
<name>A0A1M6MP71_9FLAO</name>
<dbReference type="RefSeq" id="WP_072765921.1">
    <property type="nucleotide sequence ID" value="NZ_FQYX01000045.1"/>
</dbReference>
<keyword evidence="2" id="KW-1185">Reference proteome</keyword>
<gene>
    <name evidence="1" type="ORF">SAMN04487911_14511</name>
</gene>
<protein>
    <submittedName>
        <fullName evidence="1">Uncharacterized protein</fullName>
    </submittedName>
</protein>
<dbReference type="OrthoDB" id="1428799at2"/>
<dbReference type="Proteomes" id="UP000184231">
    <property type="component" value="Unassembled WGS sequence"/>
</dbReference>
<accession>A0A1M6MP71</accession>
<dbReference type="EMBL" id="FQYX01000045">
    <property type="protein sequence ID" value="SHJ85305.1"/>
    <property type="molecule type" value="Genomic_DNA"/>
</dbReference>
<dbReference type="PROSITE" id="PS51257">
    <property type="entry name" value="PROKAR_LIPOPROTEIN"/>
    <property type="match status" value="1"/>
</dbReference>
<organism evidence="1 2">
    <name type="scientific">Arenibacter nanhaiticus</name>
    <dbReference type="NCBI Taxonomy" id="558155"/>
    <lineage>
        <taxon>Bacteria</taxon>
        <taxon>Pseudomonadati</taxon>
        <taxon>Bacteroidota</taxon>
        <taxon>Flavobacteriia</taxon>
        <taxon>Flavobacteriales</taxon>
        <taxon>Flavobacteriaceae</taxon>
        <taxon>Arenibacter</taxon>
    </lineage>
</organism>
<sequence>MNKILIFSLIGFAFLGCNSENDDVINDTDYAEYIIENSIDTVINFMAEEIYTTNEAQEPVLKLKLITSEIFPCINYELATTEFTNDNELIVRFEQIIEPELCLTAIGPATSYIELPENINKITFLNGSVIDKYYIDINQQKISLTLIENNFTTSLYNKTFRIPENSFAYVCGTNTTNTNIYTDFSEIIEQNPDFIEFDFEGEGRIPYPETTDGNWVNHPSKYYKYTNSLEFNNLANVMNEYSSENIEEDSGVTISIISWNNVKFYSWLEN</sequence>
<dbReference type="AlphaFoldDB" id="A0A1M6MP71"/>
<proteinExistence type="predicted"/>